<dbReference type="EMBL" id="JACVXD010000083">
    <property type="protein sequence ID" value="MBD0825571.1"/>
    <property type="molecule type" value="Genomic_DNA"/>
</dbReference>
<evidence type="ECO:0000313" key="3">
    <source>
        <dbReference type="Proteomes" id="UP000621516"/>
    </source>
</evidence>
<gene>
    <name evidence="2" type="ORF">ICJ85_16310</name>
</gene>
<feature type="domain" description="T6SS immunity protein Tdi1 C-terminal" evidence="1">
    <location>
        <begin position="40"/>
        <end position="87"/>
    </location>
</feature>
<keyword evidence="3" id="KW-1185">Reference proteome</keyword>
<dbReference type="Proteomes" id="UP000621516">
    <property type="component" value="Unassembled WGS sequence"/>
</dbReference>
<reference evidence="2 3" key="1">
    <citation type="journal article" date="2018" name="J. Microbiol.">
        <title>Aestuariibaculum marinum sp. nov., a marine bacterium isolated from seawater in South Korea.</title>
        <authorList>
            <person name="Choi J."/>
            <person name="Lee D."/>
            <person name="Jang J.H."/>
            <person name="Cha S."/>
            <person name="Seo T."/>
        </authorList>
    </citation>
    <scope>NUCLEOTIDE SEQUENCE [LARGE SCALE GENOMIC DNA]</scope>
    <source>
        <strain evidence="2 3">IP7</strain>
    </source>
</reference>
<sequence>QRYKDAIVLFATGMGDLLIWSDGYVRLLNFRYGTVKTIKFNFEFFFSNIFDEEFRNEDLSWQPYSLAMKKYDELAYEECFGYTPLLG</sequence>
<evidence type="ECO:0000313" key="2">
    <source>
        <dbReference type="EMBL" id="MBD0825571.1"/>
    </source>
</evidence>
<dbReference type="AlphaFoldDB" id="A0A8J6Q0T8"/>
<organism evidence="2 3">
    <name type="scientific">Aestuariibaculum marinum</name>
    <dbReference type="NCBI Taxonomy" id="2683592"/>
    <lineage>
        <taxon>Bacteria</taxon>
        <taxon>Pseudomonadati</taxon>
        <taxon>Bacteroidota</taxon>
        <taxon>Flavobacteriia</taxon>
        <taxon>Flavobacteriales</taxon>
        <taxon>Flavobacteriaceae</taxon>
    </lineage>
</organism>
<name>A0A8J6Q0T8_9FLAO</name>
<comment type="caution">
    <text evidence="2">The sequence shown here is derived from an EMBL/GenBank/DDBJ whole genome shotgun (WGS) entry which is preliminary data.</text>
</comment>
<feature type="non-terminal residue" evidence="2">
    <location>
        <position position="87"/>
    </location>
</feature>
<accession>A0A8J6Q0T8</accession>
<proteinExistence type="predicted"/>
<dbReference type="InterPro" id="IPR015002">
    <property type="entry name" value="T6SS_Tdi1_C"/>
</dbReference>
<feature type="non-terminal residue" evidence="2">
    <location>
        <position position="1"/>
    </location>
</feature>
<dbReference type="Pfam" id="PF08906">
    <property type="entry name" value="T6SS_Tdi1_C"/>
    <property type="match status" value="1"/>
</dbReference>
<evidence type="ECO:0000259" key="1">
    <source>
        <dbReference type="Pfam" id="PF08906"/>
    </source>
</evidence>
<protein>
    <submittedName>
        <fullName evidence="2">DUF1851 domain-containing protein</fullName>
    </submittedName>
</protein>